<dbReference type="Pfam" id="PF00092">
    <property type="entry name" value="VWA"/>
    <property type="match status" value="1"/>
</dbReference>
<name>A0AA88Y8U0_PINIB</name>
<evidence type="ECO:0000256" key="1">
    <source>
        <dbReference type="SAM" id="Phobius"/>
    </source>
</evidence>
<keyword evidence="1" id="KW-0472">Membrane</keyword>
<gene>
    <name evidence="3" type="ORF">FSP39_024418</name>
</gene>
<proteinExistence type="predicted"/>
<evidence type="ECO:0000259" key="2">
    <source>
        <dbReference type="PROSITE" id="PS50234"/>
    </source>
</evidence>
<keyword evidence="1" id="KW-0812">Transmembrane</keyword>
<keyword evidence="4" id="KW-1185">Reference proteome</keyword>
<dbReference type="EMBL" id="VSWD01000006">
    <property type="protein sequence ID" value="KAK3100736.1"/>
    <property type="molecule type" value="Genomic_DNA"/>
</dbReference>
<feature type="transmembrane region" description="Helical" evidence="1">
    <location>
        <begin position="234"/>
        <end position="257"/>
    </location>
</feature>
<dbReference type="Gene3D" id="3.40.50.410">
    <property type="entry name" value="von Willebrand factor, type A domain"/>
    <property type="match status" value="1"/>
</dbReference>
<dbReference type="Proteomes" id="UP001186944">
    <property type="component" value="Unassembled WGS sequence"/>
</dbReference>
<dbReference type="InterPro" id="IPR036465">
    <property type="entry name" value="vWFA_dom_sf"/>
</dbReference>
<dbReference type="SUPFAM" id="SSF53300">
    <property type="entry name" value="vWA-like"/>
    <property type="match status" value="1"/>
</dbReference>
<evidence type="ECO:0000313" key="3">
    <source>
        <dbReference type="EMBL" id="KAK3100736.1"/>
    </source>
</evidence>
<protein>
    <recommendedName>
        <fullName evidence="2">VWFA domain-containing protein</fullName>
    </recommendedName>
</protein>
<dbReference type="PROSITE" id="PS50234">
    <property type="entry name" value="VWFA"/>
    <property type="match status" value="1"/>
</dbReference>
<organism evidence="3 4">
    <name type="scientific">Pinctada imbricata</name>
    <name type="common">Atlantic pearl-oyster</name>
    <name type="synonym">Pinctada martensii</name>
    <dbReference type="NCBI Taxonomy" id="66713"/>
    <lineage>
        <taxon>Eukaryota</taxon>
        <taxon>Metazoa</taxon>
        <taxon>Spiralia</taxon>
        <taxon>Lophotrochozoa</taxon>
        <taxon>Mollusca</taxon>
        <taxon>Bivalvia</taxon>
        <taxon>Autobranchia</taxon>
        <taxon>Pteriomorphia</taxon>
        <taxon>Pterioida</taxon>
        <taxon>Pterioidea</taxon>
        <taxon>Pteriidae</taxon>
        <taxon>Pinctada</taxon>
    </lineage>
</organism>
<dbReference type="InterPro" id="IPR002035">
    <property type="entry name" value="VWF_A"/>
</dbReference>
<evidence type="ECO:0000313" key="4">
    <source>
        <dbReference type="Proteomes" id="UP001186944"/>
    </source>
</evidence>
<feature type="domain" description="VWFA" evidence="2">
    <location>
        <begin position="24"/>
        <end position="211"/>
    </location>
</feature>
<comment type="caution">
    <text evidence="3">The sequence shown here is derived from an EMBL/GenBank/DDBJ whole genome shotgun (WGS) entry which is preliminary data.</text>
</comment>
<sequence>MGDYTYGHVKKVSSTYHIIMQLGHIVYLIQTPDYLKATDTDELARLVYNVTERLVIGPNDSLVSVITFQDTQEVKIDIMDHFTNDTLLPEIDNLRATLGNLTGLTWTSAALLYLTTNNVYTRTEKYLVLVIFENSVSPGQTAFEAFFVRSDGISIIVIGIGPELSATSSEPRDHIASSQQDYLYVDNIKYLCWQVPNIAYFLDKNALRENIPDCPSPNVTVATTTPSPTTEKDFTFWIIFGSFLGASIVTVSIVVLCRCVQKNKRKTSPSMTDIENAVDMYRNSRLGQRRQTFCSESTVSNNDVDVTCSSTSLKKDGNGNAAMNGHVKRSIPNSVSNGHVDDTRDRNRIFTHENIAQKMMMQRMQ</sequence>
<keyword evidence="1" id="KW-1133">Transmembrane helix</keyword>
<reference evidence="3" key="1">
    <citation type="submission" date="2019-08" db="EMBL/GenBank/DDBJ databases">
        <title>The improved chromosome-level genome for the pearl oyster Pinctada fucata martensii using PacBio sequencing and Hi-C.</title>
        <authorList>
            <person name="Zheng Z."/>
        </authorList>
    </citation>
    <scope>NUCLEOTIDE SEQUENCE</scope>
    <source>
        <strain evidence="3">ZZ-2019</strain>
        <tissue evidence="3">Adductor muscle</tissue>
    </source>
</reference>
<accession>A0AA88Y8U0</accession>
<dbReference type="AlphaFoldDB" id="A0AA88Y8U0"/>